<feature type="transmembrane region" description="Helical" evidence="1">
    <location>
        <begin position="114"/>
        <end position="135"/>
    </location>
</feature>
<dbReference type="AlphaFoldDB" id="A0A8X6QQQ6"/>
<evidence type="ECO:0000313" key="2">
    <source>
        <dbReference type="EMBL" id="GFU38128.1"/>
    </source>
</evidence>
<dbReference type="EMBL" id="BMAW01131153">
    <property type="protein sequence ID" value="GFU38128.1"/>
    <property type="molecule type" value="Genomic_DNA"/>
</dbReference>
<evidence type="ECO:0000256" key="1">
    <source>
        <dbReference type="SAM" id="Phobius"/>
    </source>
</evidence>
<feature type="transmembrane region" description="Helical" evidence="1">
    <location>
        <begin position="147"/>
        <end position="168"/>
    </location>
</feature>
<feature type="transmembrane region" description="Helical" evidence="1">
    <location>
        <begin position="180"/>
        <end position="197"/>
    </location>
</feature>
<gene>
    <name evidence="2" type="ORF">NPIL_117601</name>
</gene>
<evidence type="ECO:0000313" key="3">
    <source>
        <dbReference type="Proteomes" id="UP000887013"/>
    </source>
</evidence>
<accession>A0A8X6QQQ6</accession>
<reference evidence="2" key="1">
    <citation type="submission" date="2020-08" db="EMBL/GenBank/DDBJ databases">
        <title>Multicomponent nature underlies the extraordinary mechanical properties of spider dragline silk.</title>
        <authorList>
            <person name="Kono N."/>
            <person name="Nakamura H."/>
            <person name="Mori M."/>
            <person name="Yoshida Y."/>
            <person name="Ohtoshi R."/>
            <person name="Malay A.D."/>
            <person name="Moran D.A.P."/>
            <person name="Tomita M."/>
            <person name="Numata K."/>
            <person name="Arakawa K."/>
        </authorList>
    </citation>
    <scope>NUCLEOTIDE SEQUENCE</scope>
</reference>
<feature type="transmembrane region" description="Helical" evidence="1">
    <location>
        <begin position="53"/>
        <end position="75"/>
    </location>
</feature>
<organism evidence="2 3">
    <name type="scientific">Nephila pilipes</name>
    <name type="common">Giant wood spider</name>
    <name type="synonym">Nephila maculata</name>
    <dbReference type="NCBI Taxonomy" id="299642"/>
    <lineage>
        <taxon>Eukaryota</taxon>
        <taxon>Metazoa</taxon>
        <taxon>Ecdysozoa</taxon>
        <taxon>Arthropoda</taxon>
        <taxon>Chelicerata</taxon>
        <taxon>Arachnida</taxon>
        <taxon>Araneae</taxon>
        <taxon>Araneomorphae</taxon>
        <taxon>Entelegynae</taxon>
        <taxon>Araneoidea</taxon>
        <taxon>Nephilidae</taxon>
        <taxon>Nephila</taxon>
    </lineage>
</organism>
<keyword evidence="3" id="KW-1185">Reference proteome</keyword>
<sequence length="266" mass="30638">MVVTLLCLWLRISMAVTVAYTSALGLLLLLFTFASPFSNMAPANLPFFYIPSLYMYCLYLPACLLPASCSIYSLLVCMDLYMPRAFGAAAAFLPSFFCCLLVRRRCCSLCRAALSPLLCHIPSCLFLLLLCFYARSPLPYYVCYLYILSYHLPALFSLYCISFFLPAFRCLRIYSHRHSFVLAILSIISCAAIPHTYYLPAYYFYLLAYLIRAMLPYAYSLLFPAVCHYIPLYFVQHCIVTDNIFGIWYRTTGRWRQTGWTAGWAW</sequence>
<comment type="caution">
    <text evidence="2">The sequence shown here is derived from an EMBL/GenBank/DDBJ whole genome shotgun (WGS) entry which is preliminary data.</text>
</comment>
<keyword evidence="1" id="KW-0812">Transmembrane</keyword>
<name>A0A8X6QQQ6_NEPPI</name>
<dbReference type="Proteomes" id="UP000887013">
    <property type="component" value="Unassembled WGS sequence"/>
</dbReference>
<keyword evidence="1" id="KW-0472">Membrane</keyword>
<protein>
    <submittedName>
        <fullName evidence="2">Uncharacterized protein</fullName>
    </submittedName>
</protein>
<keyword evidence="1" id="KW-1133">Transmembrane helix</keyword>
<proteinExistence type="predicted"/>